<keyword evidence="8" id="KW-1185">Reference proteome</keyword>
<evidence type="ECO:0000256" key="3">
    <source>
        <dbReference type="ARBA" id="ARBA00023002"/>
    </source>
</evidence>
<dbReference type="KEGG" id="sll:SLITO_v1c02340"/>
<keyword evidence="3 5" id="KW-0560">Oxidoreductase</keyword>
<evidence type="ECO:0000256" key="4">
    <source>
        <dbReference type="PROSITE-ProRule" id="PRU10007"/>
    </source>
</evidence>
<accession>A0A0K1W148</accession>
<dbReference type="PROSITE" id="PS00687">
    <property type="entry name" value="ALDEHYDE_DEHYDR_GLU"/>
    <property type="match status" value="1"/>
</dbReference>
<dbReference type="AlphaFoldDB" id="A0A0K1W148"/>
<dbReference type="PROSITE" id="PS00070">
    <property type="entry name" value="ALDEHYDE_DEHYDR_CYS"/>
    <property type="match status" value="1"/>
</dbReference>
<dbReference type="FunFam" id="3.40.309.10:FF:000022">
    <property type="entry name" value="NADP-dependent glyceraldehyde-3-phosphate dehydrogenase"/>
    <property type="match status" value="1"/>
</dbReference>
<dbReference type="Pfam" id="PF00171">
    <property type="entry name" value="Aldedh"/>
    <property type="match status" value="1"/>
</dbReference>
<dbReference type="RefSeq" id="WP_075057990.1">
    <property type="nucleotide sequence ID" value="NZ_CP012357.1"/>
</dbReference>
<evidence type="ECO:0000259" key="6">
    <source>
        <dbReference type="Pfam" id="PF00171"/>
    </source>
</evidence>
<feature type="domain" description="Aldehyde dehydrogenase" evidence="6">
    <location>
        <begin position="18"/>
        <end position="464"/>
    </location>
</feature>
<organism evidence="7 8">
    <name type="scientific">Spiroplasma litorale</name>
    <dbReference type="NCBI Taxonomy" id="216942"/>
    <lineage>
        <taxon>Bacteria</taxon>
        <taxon>Bacillati</taxon>
        <taxon>Mycoplasmatota</taxon>
        <taxon>Mollicutes</taxon>
        <taxon>Entomoplasmatales</taxon>
        <taxon>Spiroplasmataceae</taxon>
        <taxon>Spiroplasma</taxon>
    </lineage>
</organism>
<dbReference type="PANTHER" id="PTHR42991">
    <property type="entry name" value="ALDEHYDE DEHYDROGENASE"/>
    <property type="match status" value="1"/>
</dbReference>
<protein>
    <submittedName>
        <fullName evidence="7">Glyceraldehyde-3-phosphate dehydrogenase</fullName>
    </submittedName>
</protein>
<dbReference type="InterPro" id="IPR016160">
    <property type="entry name" value="Ald_DH_CS_CYS"/>
</dbReference>
<gene>
    <name evidence="7" type="primary">gapN</name>
    <name evidence="7" type="ORF">SLITO_v1c02340</name>
</gene>
<dbReference type="PANTHER" id="PTHR42991:SF1">
    <property type="entry name" value="ALDEHYDE DEHYDROGENASE"/>
    <property type="match status" value="1"/>
</dbReference>
<sequence>MINYKALINGEFIDNGNWLEIYDPYNNEVAGKVTALKPEDIEKAFMFARNAQENWENVDLITRIKLMNDFKNLIEKNKNEIAKIMTSEISKNLKESLTEVERTIELIEYTLEEAKRMEPLALTGEGIGAKNKIGIFSRVAKGVVLAISPFNYPFNLALAKIIPALVMGNTVVFKPATAGSLVGAYIGKLSIEAKFPKGIFNVVTGRGREIGDIITSNKEIDMISFTGSVPIGKNIKEKASTKDLVLELGGKDPALVLDDSKLENWSKQIVDGAFGYSGQRCTAIKRVITTNKIADKLVPMLKSQIESLTVGSPYENKAITPVIDQKSADFIKGLIDDSVSKKAKVLCGNKFENNLVYPTLIDNVTLDMRVAWEEPFGPVLPIIRIDDLNEMIKIANDSEFGLQASVFCSDISNAINVAKKIKAGTVNINGKSQRGPDCFPFLGIKDSGQGVQGVRESLLSMTRYSGIVINY</sequence>
<dbReference type="SUPFAM" id="SSF53720">
    <property type="entry name" value="ALDH-like"/>
    <property type="match status" value="1"/>
</dbReference>
<evidence type="ECO:0000256" key="5">
    <source>
        <dbReference type="RuleBase" id="RU003345"/>
    </source>
</evidence>
<dbReference type="InterPro" id="IPR029510">
    <property type="entry name" value="Ald_DH_CS_GLU"/>
</dbReference>
<evidence type="ECO:0000313" key="8">
    <source>
        <dbReference type="Proteomes" id="UP000067476"/>
    </source>
</evidence>
<dbReference type="InterPro" id="IPR051020">
    <property type="entry name" value="ALDH-related_metabolic_enz"/>
</dbReference>
<dbReference type="PATRIC" id="fig|216942.3.peg.234"/>
<dbReference type="Proteomes" id="UP000067476">
    <property type="component" value="Chromosome"/>
</dbReference>
<feature type="active site" evidence="4">
    <location>
        <position position="247"/>
    </location>
</feature>
<comment type="similarity">
    <text evidence="1 5">Belongs to the aldehyde dehydrogenase family.</text>
</comment>
<dbReference type="Gene3D" id="3.40.309.10">
    <property type="entry name" value="Aldehyde Dehydrogenase, Chain A, domain 2"/>
    <property type="match status" value="1"/>
</dbReference>
<dbReference type="InterPro" id="IPR015590">
    <property type="entry name" value="Aldehyde_DH_dom"/>
</dbReference>
<evidence type="ECO:0000256" key="1">
    <source>
        <dbReference type="ARBA" id="ARBA00009986"/>
    </source>
</evidence>
<keyword evidence="2" id="KW-0521">NADP</keyword>
<proteinExistence type="inferred from homology"/>
<dbReference type="STRING" id="216942.SLITO_v1c02340"/>
<evidence type="ECO:0000313" key="7">
    <source>
        <dbReference type="EMBL" id="AKX33893.1"/>
    </source>
</evidence>
<dbReference type="EMBL" id="CP012357">
    <property type="protein sequence ID" value="AKX33893.1"/>
    <property type="molecule type" value="Genomic_DNA"/>
</dbReference>
<name>A0A0K1W148_9MOLU</name>
<dbReference type="InterPro" id="IPR016163">
    <property type="entry name" value="Ald_DH_C"/>
</dbReference>
<dbReference type="InterPro" id="IPR016161">
    <property type="entry name" value="Ald_DH/histidinol_DH"/>
</dbReference>
<dbReference type="GO" id="GO:0008911">
    <property type="term" value="F:lactaldehyde dehydrogenase (NAD+) activity"/>
    <property type="evidence" value="ECO:0007669"/>
    <property type="project" value="TreeGrafter"/>
</dbReference>
<evidence type="ECO:0000256" key="2">
    <source>
        <dbReference type="ARBA" id="ARBA00022857"/>
    </source>
</evidence>
<dbReference type="InterPro" id="IPR016162">
    <property type="entry name" value="Ald_DH_N"/>
</dbReference>
<reference evidence="7 8" key="1">
    <citation type="journal article" date="2015" name="Genome Announc.">
        <title>Complete Genome Sequence of Spiroplasma litorale TN-1T (DSM 21781), a Bacterium Isolated from a Green-Eyed Horsefly (Tabanus nigrovittatus).</title>
        <authorList>
            <person name="Lo W.S."/>
            <person name="Lai Y.C."/>
            <person name="Lien Y.W."/>
            <person name="Wang T.H."/>
            <person name="Kuo C.H."/>
        </authorList>
    </citation>
    <scope>NUCLEOTIDE SEQUENCE [LARGE SCALE GENOMIC DNA]</scope>
    <source>
        <strain evidence="7 8">TN-1</strain>
    </source>
</reference>
<dbReference type="CDD" id="cd07082">
    <property type="entry name" value="ALDH_F11_NP-GAPDH"/>
    <property type="match status" value="1"/>
</dbReference>
<dbReference type="OrthoDB" id="9762913at2"/>
<dbReference type="Gene3D" id="3.40.605.10">
    <property type="entry name" value="Aldehyde Dehydrogenase, Chain A, domain 1"/>
    <property type="match status" value="1"/>
</dbReference>